<dbReference type="SMART" id="SM00347">
    <property type="entry name" value="HTH_MARR"/>
    <property type="match status" value="1"/>
</dbReference>
<evidence type="ECO:0000313" key="5">
    <source>
        <dbReference type="EMBL" id="NUU59826.1"/>
    </source>
</evidence>
<dbReference type="EMBL" id="JABWCS010000193">
    <property type="protein sequence ID" value="NUU59826.1"/>
    <property type="molecule type" value="Genomic_DNA"/>
</dbReference>
<dbReference type="PRINTS" id="PR00598">
    <property type="entry name" value="HTHMARR"/>
</dbReference>
<reference evidence="5" key="1">
    <citation type="submission" date="2020-06" db="EMBL/GenBank/DDBJ databases">
        <title>Paenibacillus sp. nov., isolated from soil.</title>
        <authorList>
            <person name="Seo Y.L."/>
        </authorList>
    </citation>
    <scope>NUCLEOTIDE SEQUENCE [LARGE SCALE GENOMIC DNA]</scope>
    <source>
        <strain evidence="5">JW14</strain>
    </source>
</reference>
<keyword evidence="2" id="KW-0238">DNA-binding</keyword>
<dbReference type="PROSITE" id="PS01117">
    <property type="entry name" value="HTH_MARR_1"/>
    <property type="match status" value="1"/>
</dbReference>
<keyword evidence="3" id="KW-0804">Transcription</keyword>
<accession>A0A850EHH2</accession>
<evidence type="ECO:0000256" key="3">
    <source>
        <dbReference type="ARBA" id="ARBA00023163"/>
    </source>
</evidence>
<evidence type="ECO:0000256" key="1">
    <source>
        <dbReference type="ARBA" id="ARBA00023015"/>
    </source>
</evidence>
<organism evidence="5 6">
    <name type="scientific">Paenibacillus agri</name>
    <dbReference type="NCBI Taxonomy" id="2744309"/>
    <lineage>
        <taxon>Bacteria</taxon>
        <taxon>Bacillati</taxon>
        <taxon>Bacillota</taxon>
        <taxon>Bacilli</taxon>
        <taxon>Bacillales</taxon>
        <taxon>Paenibacillaceae</taxon>
        <taxon>Paenibacillus</taxon>
    </lineage>
</organism>
<dbReference type="Gene3D" id="1.10.10.10">
    <property type="entry name" value="Winged helix-like DNA-binding domain superfamily/Winged helix DNA-binding domain"/>
    <property type="match status" value="1"/>
</dbReference>
<gene>
    <name evidence="5" type="ORF">HPT30_05585</name>
</gene>
<dbReference type="PANTHER" id="PTHR42756">
    <property type="entry name" value="TRANSCRIPTIONAL REGULATOR, MARR"/>
    <property type="match status" value="1"/>
</dbReference>
<dbReference type="SUPFAM" id="SSF46785">
    <property type="entry name" value="Winged helix' DNA-binding domain"/>
    <property type="match status" value="1"/>
</dbReference>
<dbReference type="PANTHER" id="PTHR42756:SF1">
    <property type="entry name" value="TRANSCRIPTIONAL REPRESSOR OF EMRAB OPERON"/>
    <property type="match status" value="1"/>
</dbReference>
<dbReference type="GO" id="GO:0003700">
    <property type="term" value="F:DNA-binding transcription factor activity"/>
    <property type="evidence" value="ECO:0007669"/>
    <property type="project" value="InterPro"/>
</dbReference>
<name>A0A850EHH2_9BACL</name>
<evidence type="ECO:0000256" key="2">
    <source>
        <dbReference type="ARBA" id="ARBA00023125"/>
    </source>
</evidence>
<protein>
    <submittedName>
        <fullName evidence="5">MarR family transcriptional regulator</fullName>
    </submittedName>
</protein>
<keyword evidence="1" id="KW-0805">Transcription regulation</keyword>
<dbReference type="Pfam" id="PF01047">
    <property type="entry name" value="MarR"/>
    <property type="match status" value="1"/>
</dbReference>
<comment type="caution">
    <text evidence="5">The sequence shown here is derived from an EMBL/GenBank/DDBJ whole genome shotgun (WGS) entry which is preliminary data.</text>
</comment>
<dbReference type="InterPro" id="IPR036388">
    <property type="entry name" value="WH-like_DNA-bd_sf"/>
</dbReference>
<dbReference type="InterPro" id="IPR000835">
    <property type="entry name" value="HTH_MarR-typ"/>
</dbReference>
<feature type="domain" description="HTH marR-type" evidence="4">
    <location>
        <begin position="9"/>
        <end position="141"/>
    </location>
</feature>
<dbReference type="Proteomes" id="UP000564806">
    <property type="component" value="Unassembled WGS sequence"/>
</dbReference>
<proteinExistence type="predicted"/>
<dbReference type="AlphaFoldDB" id="A0A850EHH2"/>
<sequence length="149" mass="17086">MDNDQHQLDLRLLRVYMKSAQSVSEFMKKDISRYGVDIGAFHILEFLYNKGPHAIQKIGEKFSIPSGSVTYVVDKLEKKGLVQREVSTEDRRLVIIKLTDEGQALFDDIFPKHTQTIADMFSVLTDEDKHQLTELLKKLGLSAQSKLKF</sequence>
<keyword evidence="6" id="KW-1185">Reference proteome</keyword>
<evidence type="ECO:0000259" key="4">
    <source>
        <dbReference type="PROSITE" id="PS50995"/>
    </source>
</evidence>
<evidence type="ECO:0000313" key="6">
    <source>
        <dbReference type="Proteomes" id="UP000564806"/>
    </source>
</evidence>
<dbReference type="PROSITE" id="PS50995">
    <property type="entry name" value="HTH_MARR_2"/>
    <property type="match status" value="1"/>
</dbReference>
<dbReference type="InterPro" id="IPR036390">
    <property type="entry name" value="WH_DNA-bd_sf"/>
</dbReference>
<dbReference type="InterPro" id="IPR023187">
    <property type="entry name" value="Tscrpt_reg_MarR-type_CS"/>
</dbReference>
<dbReference type="GO" id="GO:0003677">
    <property type="term" value="F:DNA binding"/>
    <property type="evidence" value="ECO:0007669"/>
    <property type="project" value="UniProtKB-KW"/>
</dbReference>